<name>A0A3M7T7B7_BRAPC</name>
<reference evidence="1 2" key="1">
    <citation type="journal article" date="2018" name="Sci. Rep.">
        <title>Genomic signatures of local adaptation to the degree of environmental predictability in rotifers.</title>
        <authorList>
            <person name="Franch-Gras L."/>
            <person name="Hahn C."/>
            <person name="Garcia-Roger E.M."/>
            <person name="Carmona M.J."/>
            <person name="Serra M."/>
            <person name="Gomez A."/>
        </authorList>
    </citation>
    <scope>NUCLEOTIDE SEQUENCE [LARGE SCALE GENOMIC DNA]</scope>
    <source>
        <strain evidence="1">HYR1</strain>
    </source>
</reference>
<comment type="caution">
    <text evidence="1">The sequence shown here is derived from an EMBL/GenBank/DDBJ whole genome shotgun (WGS) entry which is preliminary data.</text>
</comment>
<proteinExistence type="predicted"/>
<evidence type="ECO:0000313" key="1">
    <source>
        <dbReference type="EMBL" id="RNA43932.1"/>
    </source>
</evidence>
<gene>
    <name evidence="1" type="ORF">BpHYR1_001318</name>
</gene>
<dbReference type="AlphaFoldDB" id="A0A3M7T7B7"/>
<organism evidence="1 2">
    <name type="scientific">Brachionus plicatilis</name>
    <name type="common">Marine rotifer</name>
    <name type="synonym">Brachionus muelleri</name>
    <dbReference type="NCBI Taxonomy" id="10195"/>
    <lineage>
        <taxon>Eukaryota</taxon>
        <taxon>Metazoa</taxon>
        <taxon>Spiralia</taxon>
        <taxon>Gnathifera</taxon>
        <taxon>Rotifera</taxon>
        <taxon>Eurotatoria</taxon>
        <taxon>Monogononta</taxon>
        <taxon>Pseudotrocha</taxon>
        <taxon>Ploima</taxon>
        <taxon>Brachionidae</taxon>
        <taxon>Brachionus</taxon>
    </lineage>
</organism>
<dbReference type="Proteomes" id="UP000276133">
    <property type="component" value="Unassembled WGS sequence"/>
</dbReference>
<keyword evidence="2" id="KW-1185">Reference proteome</keyword>
<sequence length="83" mass="9805">MNRNSKQDLEVTLGSEKIYSRRLIHHYNAHSSSVKKIINQLWQSRAIKNKSTFFEFALTFKPSAKLKPHEKKKICFKNMNILN</sequence>
<protein>
    <submittedName>
        <fullName evidence="1">Uncharacterized protein</fullName>
    </submittedName>
</protein>
<accession>A0A3M7T7B7</accession>
<evidence type="ECO:0000313" key="2">
    <source>
        <dbReference type="Proteomes" id="UP000276133"/>
    </source>
</evidence>
<dbReference type="EMBL" id="REGN01000172">
    <property type="protein sequence ID" value="RNA43932.1"/>
    <property type="molecule type" value="Genomic_DNA"/>
</dbReference>